<evidence type="ECO:0000256" key="6">
    <source>
        <dbReference type="SAM" id="MobiDB-lite"/>
    </source>
</evidence>
<protein>
    <submittedName>
        <fullName evidence="8">Transcription factor Sfl1p</fullName>
    </submittedName>
</protein>
<dbReference type="Proteomes" id="UP001497600">
    <property type="component" value="Chromosome G"/>
</dbReference>
<evidence type="ECO:0000256" key="5">
    <source>
        <dbReference type="SAM" id="Coils"/>
    </source>
</evidence>
<dbReference type="Pfam" id="PF00447">
    <property type="entry name" value="HSF_DNA-bind"/>
    <property type="match status" value="1"/>
</dbReference>
<dbReference type="InterPro" id="IPR000232">
    <property type="entry name" value="HSF_DNA-bd"/>
</dbReference>
<feature type="compositionally biased region" description="Low complexity" evidence="6">
    <location>
        <begin position="515"/>
        <end position="530"/>
    </location>
</feature>
<feature type="region of interest" description="Disordered" evidence="6">
    <location>
        <begin position="515"/>
        <end position="548"/>
    </location>
</feature>
<evidence type="ECO:0000256" key="3">
    <source>
        <dbReference type="ARBA" id="ARBA00023242"/>
    </source>
</evidence>
<evidence type="ECO:0000259" key="7">
    <source>
        <dbReference type="PROSITE" id="PS00434"/>
    </source>
</evidence>
<dbReference type="PROSITE" id="PS00434">
    <property type="entry name" value="HSF_DOMAIN"/>
    <property type="match status" value="1"/>
</dbReference>
<reference evidence="8 9" key="1">
    <citation type="submission" date="2024-01" db="EMBL/GenBank/DDBJ databases">
        <authorList>
            <consortium name="Genoscope - CEA"/>
            <person name="William W."/>
        </authorList>
    </citation>
    <scope>NUCLEOTIDE SEQUENCE [LARGE SCALE GENOMIC DNA]</scope>
    <source>
        <strain evidence="8 9">29B2s-10</strain>
    </source>
</reference>
<dbReference type="PANTHER" id="PTHR10015:SF396">
    <property type="entry name" value="FLOCCULATION SUPPRESSION PROTEIN"/>
    <property type="match status" value="1"/>
</dbReference>
<keyword evidence="2" id="KW-0238">DNA-binding</keyword>
<accession>A0ABP0EIY3</accession>
<feature type="region of interest" description="Disordered" evidence="6">
    <location>
        <begin position="1"/>
        <end position="21"/>
    </location>
</feature>
<feature type="region of interest" description="Disordered" evidence="6">
    <location>
        <begin position="189"/>
        <end position="244"/>
    </location>
</feature>
<evidence type="ECO:0000313" key="8">
    <source>
        <dbReference type="EMBL" id="CAK7917800.1"/>
    </source>
</evidence>
<evidence type="ECO:0000256" key="2">
    <source>
        <dbReference type="ARBA" id="ARBA00023125"/>
    </source>
</evidence>
<feature type="coiled-coil region" evidence="5">
    <location>
        <begin position="395"/>
        <end position="422"/>
    </location>
</feature>
<evidence type="ECO:0000313" key="9">
    <source>
        <dbReference type="Proteomes" id="UP001497600"/>
    </source>
</evidence>
<keyword evidence="3" id="KW-0539">Nucleus</keyword>
<dbReference type="EMBL" id="OZ004259">
    <property type="protein sequence ID" value="CAK7917800.1"/>
    <property type="molecule type" value="Genomic_DNA"/>
</dbReference>
<feature type="compositionally biased region" description="Polar residues" evidence="6">
    <location>
        <begin position="105"/>
        <end position="115"/>
    </location>
</feature>
<feature type="region of interest" description="Disordered" evidence="6">
    <location>
        <begin position="583"/>
        <end position="673"/>
    </location>
</feature>
<name>A0ABP0EIY3_9ASCO</name>
<dbReference type="InterPro" id="IPR036390">
    <property type="entry name" value="WH_DNA-bd_sf"/>
</dbReference>
<dbReference type="PANTHER" id="PTHR10015">
    <property type="entry name" value="HEAT SHOCK TRANSCRIPTION FACTOR"/>
    <property type="match status" value="1"/>
</dbReference>
<keyword evidence="5" id="KW-0175">Coiled coil</keyword>
<feature type="compositionally biased region" description="Low complexity" evidence="6">
    <location>
        <begin position="201"/>
        <end position="235"/>
    </location>
</feature>
<comment type="subcellular location">
    <subcellularLocation>
        <location evidence="1">Nucleus</location>
    </subcellularLocation>
</comment>
<feature type="region of interest" description="Disordered" evidence="6">
    <location>
        <begin position="89"/>
        <end position="115"/>
    </location>
</feature>
<dbReference type="PRINTS" id="PR00056">
    <property type="entry name" value="HSFDOMAIN"/>
</dbReference>
<feature type="compositionally biased region" description="Low complexity" evidence="6">
    <location>
        <begin position="645"/>
        <end position="659"/>
    </location>
</feature>
<feature type="compositionally biased region" description="Gly residues" evidence="6">
    <location>
        <begin position="483"/>
        <end position="494"/>
    </location>
</feature>
<feature type="domain" description="HSF-type DNA-binding" evidence="7">
    <location>
        <begin position="162"/>
        <end position="186"/>
    </location>
</feature>
<feature type="compositionally biased region" description="Polar residues" evidence="6">
    <location>
        <begin position="627"/>
        <end position="637"/>
    </location>
</feature>
<comment type="similarity">
    <text evidence="4">Belongs to the HSF family.</text>
</comment>
<gene>
    <name evidence="8" type="primary">SFL1</name>
    <name evidence="8" type="ORF">CAAN4_G10286</name>
</gene>
<evidence type="ECO:0000256" key="1">
    <source>
        <dbReference type="ARBA" id="ARBA00004123"/>
    </source>
</evidence>
<sequence length="737" mass="78645">MSYRSNSYPSIVGPAPKSSASPLASLTGNINAPSAAPTSIPSIATRVTRVASLGPSEVHPHHQILPPVYSSNSPVNGGIPSVSVTGVSTPAPPHPPTTTTINPPVSSANTPAASAPKGTQTVFIHKLYDMLNDPTIEHLIWWLPPKNDSFCLSPGEEFSKALAQYFKHTNIASFIRQLNMYGFHKVNDSFQEDNSSTPADQSPGGQPSASVSASASSTAPPSAPQSRSQSGSGPSRWEFRHSTNQFRKGDVESLKLIKRRSSKNVNSHKEIVNLKSIPTSNPGDEYLDYIDRHQPQTPQHSHQQHQQSHQPASGSSGHVQYFTGVPQGMPHMPPQGMPQGMSQGIGPPPPPPPPAPPAPQPQGLGLQHPGASVTPGPPPGSAQNAAAPPSVFYQLQEISNTLQTLRSDFASLSAKYDSVNQEMRKSNLDMVHLIEFIEKMPKSTPVQSTSVPVIDRSKMKTPVGHAGHALDLDSTTSPLSKGSGVGPAGAGPGPASGVSFEYELSKLKSSLLQRSSITSRNSSSANAQQNIVPQPYPLNPHYTIHHPHLKMDPHERHLSVLMDPLQVPVPSRHNSRSILLPLEQQQQQQGPSSTSFPPPTGSPCGSGGGGPPGQAAPDYTTPPAIRSYQQYPFPNTQEKAEKKTSTSAPGSFSGSSSTGEVPPRSVPKQSASFNLGSSAITEFSSERSTNQLPSVSELDQSLKVGNSPVYSLLNSDRPTIRKVRSDDEDMRFKRRRV</sequence>
<feature type="region of interest" description="Disordered" evidence="6">
    <location>
        <begin position="295"/>
        <end position="386"/>
    </location>
</feature>
<feature type="region of interest" description="Disordered" evidence="6">
    <location>
        <begin position="463"/>
        <end position="494"/>
    </location>
</feature>
<dbReference type="Gene3D" id="1.10.10.10">
    <property type="entry name" value="Winged helix-like DNA-binding domain superfamily/Winged helix DNA-binding domain"/>
    <property type="match status" value="1"/>
</dbReference>
<feature type="compositionally biased region" description="Low complexity" evidence="6">
    <location>
        <begin position="295"/>
        <end position="318"/>
    </location>
</feature>
<feature type="compositionally biased region" description="Low complexity" evidence="6">
    <location>
        <begin position="361"/>
        <end position="370"/>
    </location>
</feature>
<feature type="compositionally biased region" description="Polar residues" evidence="6">
    <location>
        <begin position="189"/>
        <end position="200"/>
    </location>
</feature>
<evidence type="ECO:0000256" key="4">
    <source>
        <dbReference type="RuleBase" id="RU004020"/>
    </source>
</evidence>
<keyword evidence="9" id="KW-1185">Reference proteome</keyword>
<dbReference type="SMART" id="SM00415">
    <property type="entry name" value="HSF"/>
    <property type="match status" value="1"/>
</dbReference>
<feature type="compositionally biased region" description="Low complexity" evidence="6">
    <location>
        <begin position="584"/>
        <end position="595"/>
    </location>
</feature>
<proteinExistence type="inferred from homology"/>
<dbReference type="SUPFAM" id="SSF46785">
    <property type="entry name" value="Winged helix' DNA-binding domain"/>
    <property type="match status" value="1"/>
</dbReference>
<organism evidence="8 9">
    <name type="scientific">[Candida] anglica</name>
    <dbReference type="NCBI Taxonomy" id="148631"/>
    <lineage>
        <taxon>Eukaryota</taxon>
        <taxon>Fungi</taxon>
        <taxon>Dikarya</taxon>
        <taxon>Ascomycota</taxon>
        <taxon>Saccharomycotina</taxon>
        <taxon>Pichiomycetes</taxon>
        <taxon>Debaryomycetaceae</taxon>
        <taxon>Kurtzmaniella</taxon>
    </lineage>
</organism>
<feature type="compositionally biased region" description="Pro residues" evidence="6">
    <location>
        <begin position="346"/>
        <end position="360"/>
    </location>
</feature>
<dbReference type="InterPro" id="IPR036388">
    <property type="entry name" value="WH-like_DNA-bd_sf"/>
</dbReference>